<dbReference type="AlphaFoldDB" id="A0A6M4H9G9"/>
<reference evidence="1 2" key="1">
    <citation type="submission" date="2020-04" db="EMBL/GenBank/DDBJ databases">
        <title>Usitatibacter rugosus gen. nov., sp. nov. and Usitatibacter palustris sp. nov., novel members of Usitatibacteraceae fam. nov. within the order Nitrosomonadales isolated from soil.</title>
        <authorList>
            <person name="Huber K.J."/>
            <person name="Neumann-Schaal M."/>
            <person name="Geppert A."/>
            <person name="Luckner M."/>
            <person name="Wanner G."/>
            <person name="Overmann J."/>
        </authorList>
    </citation>
    <scope>NUCLEOTIDE SEQUENCE [LARGE SCALE GENOMIC DNA]</scope>
    <source>
        <strain evidence="1 2">Swamp67</strain>
    </source>
</reference>
<dbReference type="KEGG" id="upl:DSM104440_03035"/>
<dbReference type="InParanoid" id="A0A6M4H9G9"/>
<name>A0A6M4H9G9_9PROT</name>
<keyword evidence="2" id="KW-1185">Reference proteome</keyword>
<dbReference type="FunCoup" id="A0A6M4H9G9">
    <property type="interactions" value="3"/>
</dbReference>
<dbReference type="Proteomes" id="UP000503096">
    <property type="component" value="Chromosome"/>
</dbReference>
<organism evidence="1 2">
    <name type="scientific">Usitatibacter palustris</name>
    <dbReference type="NCBI Taxonomy" id="2732487"/>
    <lineage>
        <taxon>Bacteria</taxon>
        <taxon>Pseudomonadati</taxon>
        <taxon>Pseudomonadota</taxon>
        <taxon>Betaproteobacteria</taxon>
        <taxon>Nitrosomonadales</taxon>
        <taxon>Usitatibacteraceae</taxon>
        <taxon>Usitatibacter</taxon>
    </lineage>
</organism>
<evidence type="ECO:0000313" key="2">
    <source>
        <dbReference type="Proteomes" id="UP000503096"/>
    </source>
</evidence>
<gene>
    <name evidence="1" type="ORF">DSM104440_03035</name>
</gene>
<sequence length="165" mass="19163">MESPDDEWELTPEVAHPNAKRLLKDEFYWDICDEDSPFGNDTGADTLEFYREWIEESDDDEDFLHQLFDDWEVDWERAEAIPDAELSACLEEEHFDILTYDDVLIAVAFAQLVLEGNTSRDIAALAIRSLKRQALPEVIEFRGWSDPGERKERCARMLEVMQSAS</sequence>
<proteinExistence type="predicted"/>
<dbReference type="RefSeq" id="WP_171164122.1">
    <property type="nucleotide sequence ID" value="NZ_CP053073.1"/>
</dbReference>
<evidence type="ECO:0000313" key="1">
    <source>
        <dbReference type="EMBL" id="QJR16206.1"/>
    </source>
</evidence>
<protein>
    <submittedName>
        <fullName evidence="1">Uncharacterized protein</fullName>
    </submittedName>
</protein>
<dbReference type="EMBL" id="CP053073">
    <property type="protein sequence ID" value="QJR16206.1"/>
    <property type="molecule type" value="Genomic_DNA"/>
</dbReference>
<accession>A0A6M4H9G9</accession>